<keyword evidence="6 15" id="KW-0001">2Fe-2S</keyword>
<reference evidence="19 20" key="1">
    <citation type="submission" date="2016-10" db="EMBL/GenBank/DDBJ databases">
        <authorList>
            <person name="de Groot N.N."/>
        </authorList>
    </citation>
    <scope>NUCLEOTIDE SEQUENCE [LARGE SCALE GENOMIC DNA]</scope>
    <source>
        <strain evidence="19 20">CGMCC 1.10434</strain>
    </source>
</reference>
<dbReference type="PROSITE" id="PS51384">
    <property type="entry name" value="FAD_FR"/>
    <property type="match status" value="1"/>
</dbReference>
<dbReference type="Gene3D" id="2.10.240.10">
    <property type="entry name" value="Dihydroorotate dehydrogenase, electron transfer subunit"/>
    <property type="match status" value="1"/>
</dbReference>
<comment type="subunit">
    <text evidence="3 15">Heterotetramer of 2 PyrK and 2 PyrD type B subunits.</text>
</comment>
<dbReference type="EMBL" id="FODJ01000001">
    <property type="protein sequence ID" value="SEN61826.1"/>
    <property type="molecule type" value="Genomic_DNA"/>
</dbReference>
<dbReference type="HAMAP" id="MF_01211">
    <property type="entry name" value="DHODB_Fe_S_bind"/>
    <property type="match status" value="1"/>
</dbReference>
<dbReference type="OrthoDB" id="9778346at2"/>
<dbReference type="STRING" id="872970.SAMN04488134_101487"/>
<comment type="function">
    <text evidence="15">Responsible for channeling the electrons from the oxidation of dihydroorotate from the FMN redox center in the PyrD type B subunit to the ultimate electron acceptor NAD(+).</text>
</comment>
<evidence type="ECO:0000256" key="17">
    <source>
        <dbReference type="PIRSR" id="PIRSR006816-2"/>
    </source>
</evidence>
<feature type="binding site" evidence="15 17">
    <location>
        <position position="225"/>
    </location>
    <ligand>
        <name>[2Fe-2S] cluster</name>
        <dbReference type="ChEBI" id="CHEBI:190135"/>
    </ligand>
</feature>
<protein>
    <recommendedName>
        <fullName evidence="13 15">Dihydroorotate dehydrogenase B (NAD(+)), electron transfer subunit</fullName>
    </recommendedName>
    <alternativeName>
        <fullName evidence="14 15">Dihydroorotate oxidase B, electron transfer subunit</fullName>
    </alternativeName>
</protein>
<dbReference type="InterPro" id="IPR019480">
    <property type="entry name" value="Dihydroorotate_DH_Fe-S-bd"/>
</dbReference>
<evidence type="ECO:0000313" key="19">
    <source>
        <dbReference type="EMBL" id="SEN61826.1"/>
    </source>
</evidence>
<sequence>MEQAYATVHQIQQIAKATYQMDLLLPSTLVKQIKPGQFVHVRVSSGTEHMLRRPISVADVQPAHNLLTIIFKVFGEGTAQLAAYKPTDQLDLLIPSGNGYPIEQLELSHALLVGGGIGVPPLHYLAKQLVAKGVNVTAVLGFQTADDIFYQQAFEQLGTTYIVTNDGSYGAKGFVTDVLNQEDITCDYYFSCGPTPMLKAIQHQLADKPGYISLEERMGCGIGACYACVIPNKDQSSHFKICQDGPVFSASEVVL</sequence>
<evidence type="ECO:0000256" key="2">
    <source>
        <dbReference type="ARBA" id="ARBA00006422"/>
    </source>
</evidence>
<comment type="cofactor">
    <cofactor evidence="15 16">
        <name>FAD</name>
        <dbReference type="ChEBI" id="CHEBI:57692"/>
    </cofactor>
    <text evidence="15 16">Binds 1 FAD per subunit.</text>
</comment>
<evidence type="ECO:0000256" key="11">
    <source>
        <dbReference type="ARBA" id="ARBA00023004"/>
    </source>
</evidence>
<dbReference type="AlphaFoldDB" id="A0A1H8I140"/>
<dbReference type="InterPro" id="IPR023455">
    <property type="entry name" value="Dihydroorotate_DHASE_ETsu"/>
</dbReference>
<evidence type="ECO:0000313" key="20">
    <source>
        <dbReference type="Proteomes" id="UP000199300"/>
    </source>
</evidence>
<comment type="pathway">
    <text evidence="1 15">Pyrimidine metabolism; UMP biosynthesis via de novo pathway; orotate from (S)-dihydroorotate (NAD(+) route): step 1/1.</text>
</comment>
<dbReference type="GO" id="GO:0009055">
    <property type="term" value="F:electron transfer activity"/>
    <property type="evidence" value="ECO:0007669"/>
    <property type="project" value="UniProtKB-UniRule"/>
</dbReference>
<evidence type="ECO:0000256" key="12">
    <source>
        <dbReference type="ARBA" id="ARBA00023014"/>
    </source>
</evidence>
<proteinExistence type="inferred from homology"/>
<keyword evidence="12 15" id="KW-0411">Iron-sulfur</keyword>
<comment type="cofactor">
    <cofactor evidence="15">
        <name>[2Fe-2S] cluster</name>
        <dbReference type="ChEBI" id="CHEBI:190135"/>
    </cofactor>
    <text evidence="15">Binds 1 [2Fe-2S] cluster per subunit.</text>
</comment>
<organism evidence="19 20">
    <name type="scientific">Amphibacillus marinus</name>
    <dbReference type="NCBI Taxonomy" id="872970"/>
    <lineage>
        <taxon>Bacteria</taxon>
        <taxon>Bacillati</taxon>
        <taxon>Bacillota</taxon>
        <taxon>Bacilli</taxon>
        <taxon>Bacillales</taxon>
        <taxon>Bacillaceae</taxon>
        <taxon>Amphibacillus</taxon>
    </lineage>
</organism>
<gene>
    <name evidence="15" type="primary">pyrK</name>
    <name evidence="19" type="ORF">SAMN04488134_101487</name>
</gene>
<dbReference type="InterPro" id="IPR037117">
    <property type="entry name" value="Dihydroorotate_DH_ele_sf"/>
</dbReference>
<dbReference type="Proteomes" id="UP000199300">
    <property type="component" value="Unassembled WGS sequence"/>
</dbReference>
<dbReference type="SUPFAM" id="SSF63380">
    <property type="entry name" value="Riboflavin synthase domain-like"/>
    <property type="match status" value="1"/>
</dbReference>
<evidence type="ECO:0000256" key="14">
    <source>
        <dbReference type="ARBA" id="ARBA00082223"/>
    </source>
</evidence>
<dbReference type="PANTHER" id="PTHR43513:SF3">
    <property type="entry name" value="DIHYDROOROTATE DEHYDROGENASE B (NAD(+)), ELECTRON TRANSFER SUBUNIT-RELATED"/>
    <property type="match status" value="1"/>
</dbReference>
<evidence type="ECO:0000256" key="7">
    <source>
        <dbReference type="ARBA" id="ARBA00022723"/>
    </source>
</evidence>
<evidence type="ECO:0000256" key="13">
    <source>
        <dbReference type="ARBA" id="ARBA00069792"/>
    </source>
</evidence>
<keyword evidence="11 15" id="KW-0408">Iron</keyword>
<feature type="domain" description="FAD-binding FR-type" evidence="18">
    <location>
        <begin position="1"/>
        <end position="102"/>
    </location>
</feature>
<keyword evidence="10 15" id="KW-0249">Electron transport</keyword>
<evidence type="ECO:0000259" key="18">
    <source>
        <dbReference type="PROSITE" id="PS51384"/>
    </source>
</evidence>
<feature type="binding site" evidence="15 16">
    <location>
        <begin position="77"/>
        <end position="78"/>
    </location>
    <ligand>
        <name>FAD</name>
        <dbReference type="ChEBI" id="CHEBI:57692"/>
    </ligand>
</feature>
<dbReference type="InterPro" id="IPR017927">
    <property type="entry name" value="FAD-bd_FR_type"/>
</dbReference>
<evidence type="ECO:0000256" key="8">
    <source>
        <dbReference type="ARBA" id="ARBA00022827"/>
    </source>
</evidence>
<dbReference type="PANTHER" id="PTHR43513">
    <property type="entry name" value="DIHYDROOROTATE DEHYDROGENASE B (NAD(+)), ELECTRON TRANSFER SUBUNIT"/>
    <property type="match status" value="1"/>
</dbReference>
<dbReference type="Gene3D" id="2.40.30.10">
    <property type="entry name" value="Translation factors"/>
    <property type="match status" value="1"/>
</dbReference>
<feature type="binding site" evidence="15 17">
    <location>
        <position position="228"/>
    </location>
    <ligand>
        <name>[2Fe-2S] cluster</name>
        <dbReference type="ChEBI" id="CHEBI:190135"/>
    </ligand>
</feature>
<keyword evidence="8 15" id="KW-0274">FAD</keyword>
<keyword evidence="20" id="KW-1185">Reference proteome</keyword>
<dbReference type="InterPro" id="IPR050353">
    <property type="entry name" value="PyrK_electron_transfer"/>
</dbReference>
<accession>A0A1H8I140</accession>
<evidence type="ECO:0000256" key="9">
    <source>
        <dbReference type="ARBA" id="ARBA00022975"/>
    </source>
</evidence>
<dbReference type="PIRSF" id="PIRSF006816">
    <property type="entry name" value="Cyc3_hyd_g"/>
    <property type="match status" value="1"/>
</dbReference>
<dbReference type="GO" id="GO:0050660">
    <property type="term" value="F:flavin adenine dinucleotide binding"/>
    <property type="evidence" value="ECO:0007669"/>
    <property type="project" value="InterPro"/>
</dbReference>
<dbReference type="Pfam" id="PF10418">
    <property type="entry name" value="DHODB_Fe-S_bind"/>
    <property type="match status" value="1"/>
</dbReference>
<dbReference type="InterPro" id="IPR001433">
    <property type="entry name" value="OxRdtase_FAD/NAD-bd"/>
</dbReference>
<keyword evidence="4 15" id="KW-0813">Transport</keyword>
<evidence type="ECO:0000256" key="1">
    <source>
        <dbReference type="ARBA" id="ARBA00004715"/>
    </source>
</evidence>
<evidence type="ECO:0000256" key="4">
    <source>
        <dbReference type="ARBA" id="ARBA00022448"/>
    </source>
</evidence>
<comment type="similarity">
    <text evidence="2 15">Belongs to the PyrK family.</text>
</comment>
<dbReference type="Pfam" id="PF00175">
    <property type="entry name" value="NAD_binding_1"/>
    <property type="match status" value="1"/>
</dbReference>
<dbReference type="UniPathway" id="UPA00070">
    <property type="reaction ID" value="UER00945"/>
</dbReference>
<dbReference type="RefSeq" id="WP_091494432.1">
    <property type="nucleotide sequence ID" value="NZ_FODJ01000001.1"/>
</dbReference>
<evidence type="ECO:0000256" key="6">
    <source>
        <dbReference type="ARBA" id="ARBA00022714"/>
    </source>
</evidence>
<dbReference type="CDD" id="cd06218">
    <property type="entry name" value="DHOD_e_trans"/>
    <property type="match status" value="1"/>
</dbReference>
<dbReference type="GO" id="GO:0044205">
    <property type="term" value="P:'de novo' UMP biosynthetic process"/>
    <property type="evidence" value="ECO:0007669"/>
    <property type="project" value="UniProtKB-UniRule"/>
</dbReference>
<dbReference type="InterPro" id="IPR017938">
    <property type="entry name" value="Riboflavin_synthase-like_b-brl"/>
</dbReference>
<keyword evidence="5 15" id="KW-0285">Flavoprotein</keyword>
<comment type="cofactor">
    <cofactor evidence="17">
        <name>[2Fe-2S] cluster</name>
        <dbReference type="ChEBI" id="CHEBI:190135"/>
    </cofactor>
    <text evidence="17">Binds 1 [2Fe-2S] cluster per subunit.</text>
</comment>
<dbReference type="SUPFAM" id="SSF52343">
    <property type="entry name" value="Ferredoxin reductase-like, C-terminal NADP-linked domain"/>
    <property type="match status" value="1"/>
</dbReference>
<keyword evidence="7 15" id="KW-0479">Metal-binding</keyword>
<dbReference type="GO" id="GO:0051537">
    <property type="term" value="F:2 iron, 2 sulfur cluster binding"/>
    <property type="evidence" value="ECO:0007669"/>
    <property type="project" value="UniProtKB-KW"/>
</dbReference>
<evidence type="ECO:0000256" key="16">
    <source>
        <dbReference type="PIRSR" id="PIRSR006816-1"/>
    </source>
</evidence>
<evidence type="ECO:0000256" key="15">
    <source>
        <dbReference type="HAMAP-Rule" id="MF_01211"/>
    </source>
</evidence>
<dbReference type="GO" id="GO:0016491">
    <property type="term" value="F:oxidoreductase activity"/>
    <property type="evidence" value="ECO:0007669"/>
    <property type="project" value="InterPro"/>
</dbReference>
<comment type="caution">
    <text evidence="15">Lacks conserved residue(s) required for the propagation of feature annotation.</text>
</comment>
<dbReference type="NCBIfam" id="NF000799">
    <property type="entry name" value="PRK00054.1-4"/>
    <property type="match status" value="1"/>
</dbReference>
<evidence type="ECO:0000256" key="3">
    <source>
        <dbReference type="ARBA" id="ARBA00011669"/>
    </source>
</evidence>
<dbReference type="GO" id="GO:0046872">
    <property type="term" value="F:metal ion binding"/>
    <property type="evidence" value="ECO:0007669"/>
    <property type="project" value="UniProtKB-KW"/>
</dbReference>
<dbReference type="InterPro" id="IPR012165">
    <property type="entry name" value="Cyt_c3_hydrogenase_gsu"/>
</dbReference>
<keyword evidence="9 15" id="KW-0665">Pyrimidine biosynthesis</keyword>
<feature type="binding site" evidence="15 17">
    <location>
        <position position="242"/>
    </location>
    <ligand>
        <name>[2Fe-2S] cluster</name>
        <dbReference type="ChEBI" id="CHEBI:190135"/>
    </ligand>
</feature>
<evidence type="ECO:0000256" key="10">
    <source>
        <dbReference type="ARBA" id="ARBA00022982"/>
    </source>
</evidence>
<dbReference type="InterPro" id="IPR039261">
    <property type="entry name" value="FNR_nucleotide-bd"/>
</dbReference>
<name>A0A1H8I140_9BACI</name>
<dbReference type="FunFam" id="2.10.240.10:FF:000001">
    <property type="entry name" value="Dihydroorotate dehydrogenase B (NAD(+)), electron transfer subunit"/>
    <property type="match status" value="1"/>
</dbReference>
<feature type="binding site" evidence="15 16">
    <location>
        <begin position="53"/>
        <end position="56"/>
    </location>
    <ligand>
        <name>FAD</name>
        <dbReference type="ChEBI" id="CHEBI:57692"/>
    </ligand>
</feature>
<dbReference type="Gene3D" id="3.40.50.80">
    <property type="entry name" value="Nucleotide-binding domain of ferredoxin-NADP reductase (FNR) module"/>
    <property type="match status" value="1"/>
</dbReference>
<evidence type="ECO:0000256" key="5">
    <source>
        <dbReference type="ARBA" id="ARBA00022630"/>
    </source>
</evidence>
<feature type="binding site" evidence="15 17">
    <location>
        <position position="220"/>
    </location>
    <ligand>
        <name>[2Fe-2S] cluster</name>
        <dbReference type="ChEBI" id="CHEBI:190135"/>
    </ligand>
</feature>